<feature type="domain" description="Peptidase M28" evidence="1">
    <location>
        <begin position="130"/>
        <end position="327"/>
    </location>
</feature>
<protein>
    <submittedName>
        <fullName evidence="2">Aminopeptidase</fullName>
    </submittedName>
</protein>
<evidence type="ECO:0000259" key="1">
    <source>
        <dbReference type="Pfam" id="PF04389"/>
    </source>
</evidence>
<dbReference type="GO" id="GO:0006508">
    <property type="term" value="P:proteolysis"/>
    <property type="evidence" value="ECO:0007669"/>
    <property type="project" value="InterPro"/>
</dbReference>
<dbReference type="AlphaFoldDB" id="A0A3B0TLQ2"/>
<sequence>MRQLAYLLTLFILVSCGSTKLQETNKGNISPPADPEGVKGSVVVVEKQEEIKDAAVTKTIAQVPNFSNSGGVGKIMNFLASDELKGRDTGSEGIEKAAQFIEAILKENNIMPYFSSYRDTISNFDKPAYNIAGIIEGNDPSLKNEFVIIGAHYDHIGIQKAKNGDAIANGANDNAAGTTTVLELLRYFGNAKTNKRSLLFAFFTAEEKGLLGSKHLAEKLKEKGLDLYVMLNYEMVGVPLIGKDYVAYASGYERSNLADICNRYADEKLVGFLPKAKEFSLFKRSDNYSFHKVFNVPSQTFSTFDFTNFDHYHKVGDEADIMDFEHMATLVNKFIPVVEGIANAPVKEIKYH</sequence>
<dbReference type="Gene3D" id="3.40.630.10">
    <property type="entry name" value="Zn peptidases"/>
    <property type="match status" value="1"/>
</dbReference>
<dbReference type="InterPro" id="IPR007484">
    <property type="entry name" value="Peptidase_M28"/>
</dbReference>
<organism evidence="2">
    <name type="scientific">hydrothermal vent metagenome</name>
    <dbReference type="NCBI Taxonomy" id="652676"/>
    <lineage>
        <taxon>unclassified sequences</taxon>
        <taxon>metagenomes</taxon>
        <taxon>ecological metagenomes</taxon>
    </lineage>
</organism>
<gene>
    <name evidence="2" type="ORF">MNBD_BACTEROID03-2234</name>
</gene>
<dbReference type="Pfam" id="PF04389">
    <property type="entry name" value="Peptidase_M28"/>
    <property type="match status" value="1"/>
</dbReference>
<keyword evidence="2" id="KW-0645">Protease</keyword>
<dbReference type="PROSITE" id="PS51257">
    <property type="entry name" value="PROKAR_LIPOPROTEIN"/>
    <property type="match status" value="1"/>
</dbReference>
<keyword evidence="2" id="KW-0031">Aminopeptidase</keyword>
<accession>A0A3B0TLQ2</accession>
<dbReference type="CDD" id="cd03877">
    <property type="entry name" value="M28_like"/>
    <property type="match status" value="1"/>
</dbReference>
<dbReference type="GO" id="GO:0004177">
    <property type="term" value="F:aminopeptidase activity"/>
    <property type="evidence" value="ECO:0007669"/>
    <property type="project" value="UniProtKB-KW"/>
</dbReference>
<dbReference type="GO" id="GO:0008235">
    <property type="term" value="F:metalloexopeptidase activity"/>
    <property type="evidence" value="ECO:0007669"/>
    <property type="project" value="InterPro"/>
</dbReference>
<keyword evidence="2" id="KW-0378">Hydrolase</keyword>
<reference evidence="2" key="1">
    <citation type="submission" date="2018-06" db="EMBL/GenBank/DDBJ databases">
        <authorList>
            <person name="Zhirakovskaya E."/>
        </authorList>
    </citation>
    <scope>NUCLEOTIDE SEQUENCE</scope>
</reference>
<dbReference type="InterPro" id="IPR045175">
    <property type="entry name" value="M28_fam"/>
</dbReference>
<proteinExistence type="predicted"/>
<evidence type="ECO:0000313" key="2">
    <source>
        <dbReference type="EMBL" id="VAW17133.1"/>
    </source>
</evidence>
<dbReference type="PANTHER" id="PTHR12147">
    <property type="entry name" value="METALLOPEPTIDASE M28 FAMILY MEMBER"/>
    <property type="match status" value="1"/>
</dbReference>
<name>A0A3B0TLQ2_9ZZZZ</name>
<dbReference type="PANTHER" id="PTHR12147:SF26">
    <property type="entry name" value="PEPTIDASE M28 DOMAIN-CONTAINING PROTEIN"/>
    <property type="match status" value="1"/>
</dbReference>
<dbReference type="SUPFAM" id="SSF53187">
    <property type="entry name" value="Zn-dependent exopeptidases"/>
    <property type="match status" value="1"/>
</dbReference>
<dbReference type="EMBL" id="UOEL01000142">
    <property type="protein sequence ID" value="VAW17133.1"/>
    <property type="molecule type" value="Genomic_DNA"/>
</dbReference>